<dbReference type="PRINTS" id="PR00953">
    <property type="entry name" value="TYPE3IMRPROT"/>
</dbReference>
<organism evidence="11 12">
    <name type="scientific">[Clostridium] hylemonae DSM 15053</name>
    <dbReference type="NCBI Taxonomy" id="553973"/>
    <lineage>
        <taxon>Bacteria</taxon>
        <taxon>Bacillati</taxon>
        <taxon>Bacillota</taxon>
        <taxon>Clostridia</taxon>
        <taxon>Lachnospirales</taxon>
        <taxon>Lachnospiraceae</taxon>
    </lineage>
</organism>
<evidence type="ECO:0000256" key="6">
    <source>
        <dbReference type="ARBA" id="ARBA00022989"/>
    </source>
</evidence>
<dbReference type="InterPro" id="IPR006303">
    <property type="entry name" value="FliR"/>
</dbReference>
<dbReference type="NCBIfam" id="TIGR01400">
    <property type="entry name" value="fliR"/>
    <property type="match status" value="1"/>
</dbReference>
<dbReference type="eggNOG" id="COG1684">
    <property type="taxonomic scope" value="Bacteria"/>
</dbReference>
<accession>C0C1N5</accession>
<feature type="transmembrane region" description="Helical" evidence="10">
    <location>
        <begin position="210"/>
        <end position="230"/>
    </location>
</feature>
<dbReference type="GO" id="GO:0006605">
    <property type="term" value="P:protein targeting"/>
    <property type="evidence" value="ECO:0007669"/>
    <property type="project" value="UniProtKB-UniRule"/>
</dbReference>
<reference evidence="11" key="2">
    <citation type="submission" date="2013-06" db="EMBL/GenBank/DDBJ databases">
        <title>Draft genome sequence of Clostridium hylemonae (DSM 15053).</title>
        <authorList>
            <person name="Sudarsanam P."/>
            <person name="Ley R."/>
            <person name="Guruge J."/>
            <person name="Turnbaugh P.J."/>
            <person name="Mahowald M."/>
            <person name="Liep D."/>
            <person name="Gordon J."/>
        </authorList>
    </citation>
    <scope>NUCLEOTIDE SEQUENCE</scope>
    <source>
        <strain evidence="11">DSM 15053</strain>
    </source>
</reference>
<feature type="transmembrane region" description="Helical" evidence="10">
    <location>
        <begin position="6"/>
        <end position="29"/>
    </location>
</feature>
<comment type="subcellular location">
    <subcellularLocation>
        <location evidence="10">Cell membrane</location>
        <topology evidence="10">Multi-pass membrane protein</topology>
    </subcellularLocation>
    <subcellularLocation>
        <location evidence="10">Bacterial flagellum basal body</location>
    </subcellularLocation>
</comment>
<dbReference type="RefSeq" id="WP_006443402.1">
    <property type="nucleotide sequence ID" value="NZ_CP036524.1"/>
</dbReference>
<evidence type="ECO:0000256" key="4">
    <source>
        <dbReference type="ARBA" id="ARBA00022475"/>
    </source>
</evidence>
<evidence type="ECO:0000256" key="2">
    <source>
        <dbReference type="ARBA" id="ARBA00009772"/>
    </source>
</evidence>
<dbReference type="GO" id="GO:0005886">
    <property type="term" value="C:plasma membrane"/>
    <property type="evidence" value="ECO:0007669"/>
    <property type="project" value="UniProtKB-SubCell"/>
</dbReference>
<keyword evidence="11" id="KW-0969">Cilium</keyword>
<evidence type="ECO:0000256" key="8">
    <source>
        <dbReference type="ARBA" id="ARBA00023143"/>
    </source>
</evidence>
<dbReference type="EMBL" id="ABYI02000022">
    <property type="protein sequence ID" value="EEG74049.1"/>
    <property type="molecule type" value="Genomic_DNA"/>
</dbReference>
<keyword evidence="7 10" id="KW-0472">Membrane</keyword>
<comment type="caution">
    <text evidence="11">The sequence shown here is derived from an EMBL/GenBank/DDBJ whole genome shotgun (WGS) entry which is preliminary data.</text>
</comment>
<reference evidence="11" key="1">
    <citation type="submission" date="2009-02" db="EMBL/GenBank/DDBJ databases">
        <authorList>
            <person name="Fulton L."/>
            <person name="Clifton S."/>
            <person name="Fulton B."/>
            <person name="Xu J."/>
            <person name="Minx P."/>
            <person name="Pepin K.H."/>
            <person name="Johnson M."/>
            <person name="Bhonagiri V."/>
            <person name="Nash W.E."/>
            <person name="Mardis E.R."/>
            <person name="Wilson R.K."/>
        </authorList>
    </citation>
    <scope>NUCLEOTIDE SEQUENCE [LARGE SCALE GENOMIC DNA]</scope>
    <source>
        <strain evidence="11">DSM 15053</strain>
    </source>
</reference>
<evidence type="ECO:0000256" key="7">
    <source>
        <dbReference type="ARBA" id="ARBA00023136"/>
    </source>
</evidence>
<evidence type="ECO:0000313" key="12">
    <source>
        <dbReference type="Proteomes" id="UP000004893"/>
    </source>
</evidence>
<comment type="similarity">
    <text evidence="2 10">Belongs to the FliR/MopE/SpaR family.</text>
</comment>
<keyword evidence="11" id="KW-0282">Flagellum</keyword>
<dbReference type="OrthoDB" id="9807748at2"/>
<keyword evidence="4 10" id="KW-1003">Cell membrane</keyword>
<dbReference type="HOGENOM" id="CLU_063626_2_1_9"/>
<keyword evidence="6 10" id="KW-1133">Transmembrane helix</keyword>
<keyword evidence="12" id="KW-1185">Reference proteome</keyword>
<dbReference type="PANTHER" id="PTHR30065">
    <property type="entry name" value="FLAGELLAR BIOSYNTHETIC PROTEIN FLIR"/>
    <property type="match status" value="1"/>
</dbReference>
<feature type="transmembrane region" description="Helical" evidence="10">
    <location>
        <begin position="91"/>
        <end position="108"/>
    </location>
</feature>
<feature type="transmembrane region" description="Helical" evidence="10">
    <location>
        <begin position="64"/>
        <end position="84"/>
    </location>
</feature>
<evidence type="ECO:0000256" key="5">
    <source>
        <dbReference type="ARBA" id="ARBA00022692"/>
    </source>
</evidence>
<dbReference type="Proteomes" id="UP000004893">
    <property type="component" value="Unassembled WGS sequence"/>
</dbReference>
<comment type="function">
    <text evidence="1 10">Role in flagellar biosynthesis.</text>
</comment>
<proteinExistence type="inferred from homology"/>
<protein>
    <recommendedName>
        <fullName evidence="3 9">Flagellar biosynthetic protein FliR</fullName>
    </recommendedName>
</protein>
<evidence type="ECO:0000256" key="10">
    <source>
        <dbReference type="RuleBase" id="RU362071"/>
    </source>
</evidence>
<evidence type="ECO:0000256" key="9">
    <source>
        <dbReference type="NCBIfam" id="TIGR01400"/>
    </source>
</evidence>
<dbReference type="STRING" id="553973.CLOHYLEM_06055"/>
<dbReference type="Pfam" id="PF01311">
    <property type="entry name" value="Bac_export_1"/>
    <property type="match status" value="1"/>
</dbReference>
<keyword evidence="5 10" id="KW-0812">Transmembrane</keyword>
<dbReference type="PANTHER" id="PTHR30065:SF1">
    <property type="entry name" value="SURFACE PRESENTATION OF ANTIGENS PROTEIN SPAR"/>
    <property type="match status" value="1"/>
</dbReference>
<keyword evidence="11" id="KW-0966">Cell projection</keyword>
<keyword evidence="8 10" id="KW-0975">Bacterial flagellum</keyword>
<dbReference type="AlphaFoldDB" id="C0C1N5"/>
<dbReference type="InterPro" id="IPR002010">
    <property type="entry name" value="T3SS_IM_R"/>
</dbReference>
<dbReference type="GO" id="GO:0044780">
    <property type="term" value="P:bacterial-type flagellum assembly"/>
    <property type="evidence" value="ECO:0007669"/>
    <property type="project" value="UniProtKB-UniRule"/>
</dbReference>
<dbReference type="GO" id="GO:0009425">
    <property type="term" value="C:bacterial-type flagellum basal body"/>
    <property type="evidence" value="ECO:0007669"/>
    <property type="project" value="UniProtKB-SubCell"/>
</dbReference>
<feature type="transmembrane region" description="Helical" evidence="10">
    <location>
        <begin position="128"/>
        <end position="147"/>
    </location>
</feature>
<evidence type="ECO:0000256" key="3">
    <source>
        <dbReference type="ARBA" id="ARBA00021717"/>
    </source>
</evidence>
<name>C0C1N5_9FIRM</name>
<evidence type="ECO:0000313" key="11">
    <source>
        <dbReference type="EMBL" id="EEG74049.1"/>
    </source>
</evidence>
<evidence type="ECO:0000256" key="1">
    <source>
        <dbReference type="ARBA" id="ARBA00002578"/>
    </source>
</evidence>
<sequence length="257" mass="27981">MLLAGTPEFLVFTLVLMRMSGFVFLNPILGRKNIPAVFKTGLALVLALVVYPQAEPAGEEVTSAVVYAVLLLKEFALGYLLGFVMQLFDMVVSFAGSVIDFQMGLSMATVYDAQNGTQIALTGNILQIYYLLLFFAVDGHLALLKILMTSQDIVPYAALKLGTGSAQAVLQIFTECVVLAVKLAFPIIAFEFLVEVATGLLMRIIPQINLFVMSIQLRVIIGLAMMVFLISPAGDYLKGIISQMMQGLQDVLRTVNI</sequence>
<gene>
    <name evidence="11" type="primary">fliR</name>
    <name evidence="11" type="ORF">CLOHYLEM_06055</name>
</gene>
<feature type="transmembrane region" description="Helical" evidence="10">
    <location>
        <begin position="36"/>
        <end position="52"/>
    </location>
</feature>